<feature type="transmembrane region" description="Helical" evidence="6">
    <location>
        <begin position="45"/>
        <end position="65"/>
    </location>
</feature>
<keyword evidence="9" id="KW-1185">Reference proteome</keyword>
<reference evidence="8" key="1">
    <citation type="submission" date="2009-11" db="EMBL/GenBank/DDBJ databases">
        <authorList>
            <person name="Freeman R.M.Jr."/>
            <person name="Wu M."/>
            <person name="Gerhart J."/>
        </authorList>
    </citation>
    <scope>NUCLEOTIDE SEQUENCE</scope>
</reference>
<evidence type="ECO:0000259" key="7">
    <source>
        <dbReference type="PROSITE" id="PS50850"/>
    </source>
</evidence>
<dbReference type="PANTHER" id="PTHR23506:SF26">
    <property type="entry name" value="MFS-TYPE TRANSPORTER SLC18B1"/>
    <property type="match status" value="1"/>
</dbReference>
<feature type="transmembrane region" description="Helical" evidence="6">
    <location>
        <begin position="283"/>
        <end position="302"/>
    </location>
</feature>
<dbReference type="PANTHER" id="PTHR23506">
    <property type="entry name" value="GH10249P"/>
    <property type="match status" value="1"/>
</dbReference>
<dbReference type="InterPro" id="IPR036259">
    <property type="entry name" value="MFS_trans_sf"/>
</dbReference>
<keyword evidence="4 6" id="KW-1133">Transmembrane helix</keyword>
<dbReference type="AlphaFoldDB" id="D2XNM1"/>
<evidence type="ECO:0000313" key="8">
    <source>
        <dbReference type="EMBL" id="ADB22651.1"/>
    </source>
</evidence>
<feature type="transmembrane region" description="Helical" evidence="6">
    <location>
        <begin position="379"/>
        <end position="400"/>
    </location>
</feature>
<feature type="transmembrane region" description="Helical" evidence="6">
    <location>
        <begin position="138"/>
        <end position="164"/>
    </location>
</feature>
<protein>
    <submittedName>
        <fullName evidence="8 10">Vesicular amine transporter-like protein</fullName>
    </submittedName>
</protein>
<keyword evidence="5 6" id="KW-0472">Membrane</keyword>
<keyword evidence="3 6" id="KW-0812">Transmembrane</keyword>
<feature type="transmembrane region" description="Helical" evidence="6">
    <location>
        <begin position="248"/>
        <end position="271"/>
    </location>
</feature>
<dbReference type="OrthoDB" id="446368at2759"/>
<evidence type="ECO:0000313" key="10">
    <source>
        <dbReference type="RefSeq" id="NP_001164717.1"/>
    </source>
</evidence>
<evidence type="ECO:0000256" key="3">
    <source>
        <dbReference type="ARBA" id="ARBA00022692"/>
    </source>
</evidence>
<feature type="transmembrane region" description="Helical" evidence="6">
    <location>
        <begin position="104"/>
        <end position="131"/>
    </location>
</feature>
<feature type="transmembrane region" description="Helical" evidence="6">
    <location>
        <begin position="77"/>
        <end position="98"/>
    </location>
</feature>
<sequence>MGLSRCRRGAIMVCVCIAKYFLKASYSIIVPFYPVVALDKGVDPLTVGFIMASFAFVSFLIAPPLAKSIPIFGYKFIFILGVGVSGLAALIFGLLYIIDNTIYFTIMSFIVRIIQAFGVQAGNTSVVVIVFKLYPDNVAFAYGITQVFSGLGLITGPTIGAALYTAGGYFLPFLVLGVVLLVIAPICMCILPPSEIEDNISKGNWCPLLVMPGIILAMLIRVVSAIEITFLDSTLALALINLNVTSTGLLGILFLLTGLGYGLSAPLWGLAGDKWDIIKELNLLGLVFGSVGYLLIGPSPILQVDASVAIMATGLTLMGIGVGAVITLVSDMVTIASQNGIKNDITLFSLVSGLYYFAYNLGMCIGPIMGSGLAANFGFAWSCTYVSIMVAATFLIYAIYVGYNRCKEWRHAERTLQEKELEMNGMPTEANGDVTWDYVRDDHSDYDEEKNPFYTAPLNYSSMMNGDSR</sequence>
<dbReference type="EMBL" id="GU224242">
    <property type="protein sequence ID" value="ADB22651.1"/>
    <property type="molecule type" value="mRNA"/>
</dbReference>
<dbReference type="Proteomes" id="UP000694865">
    <property type="component" value="Unplaced"/>
</dbReference>
<dbReference type="SUPFAM" id="SSF103473">
    <property type="entry name" value="MFS general substrate transporter"/>
    <property type="match status" value="1"/>
</dbReference>
<feature type="domain" description="Major facilitator superfamily (MFS) profile" evidence="7">
    <location>
        <begin position="11"/>
        <end position="410"/>
    </location>
</feature>
<gene>
    <name evidence="10" type="primary">LOC100329103</name>
</gene>
<evidence type="ECO:0000256" key="6">
    <source>
        <dbReference type="SAM" id="Phobius"/>
    </source>
</evidence>
<dbReference type="Gene3D" id="1.20.1250.20">
    <property type="entry name" value="MFS general substrate transporter like domains"/>
    <property type="match status" value="2"/>
</dbReference>
<evidence type="ECO:0000256" key="2">
    <source>
        <dbReference type="ARBA" id="ARBA00022448"/>
    </source>
</evidence>
<organism evidence="8">
    <name type="scientific">Saccoglossus kowalevskii</name>
    <name type="common">Acorn worm</name>
    <dbReference type="NCBI Taxonomy" id="10224"/>
    <lineage>
        <taxon>Eukaryota</taxon>
        <taxon>Metazoa</taxon>
        <taxon>Hemichordata</taxon>
        <taxon>Enteropneusta</taxon>
        <taxon>Harrimaniidae</taxon>
        <taxon>Saccoglossus</taxon>
    </lineage>
</organism>
<dbReference type="GO" id="GO:0016020">
    <property type="term" value="C:membrane"/>
    <property type="evidence" value="ECO:0007669"/>
    <property type="project" value="UniProtKB-SubCell"/>
</dbReference>
<dbReference type="InterPro" id="IPR050930">
    <property type="entry name" value="MFS_Vesicular_Transporter"/>
</dbReference>
<dbReference type="GO" id="GO:0022857">
    <property type="term" value="F:transmembrane transporter activity"/>
    <property type="evidence" value="ECO:0007669"/>
    <property type="project" value="InterPro"/>
</dbReference>
<feature type="transmembrane region" description="Helical" evidence="6">
    <location>
        <begin position="341"/>
        <end position="359"/>
    </location>
</feature>
<dbReference type="Pfam" id="PF07690">
    <property type="entry name" value="MFS_1"/>
    <property type="match status" value="2"/>
</dbReference>
<reference evidence="10" key="2">
    <citation type="submission" date="2025-05" db="UniProtKB">
        <authorList>
            <consortium name="RefSeq"/>
        </authorList>
    </citation>
    <scope>IDENTIFICATION</scope>
</reference>
<evidence type="ECO:0000256" key="1">
    <source>
        <dbReference type="ARBA" id="ARBA00004141"/>
    </source>
</evidence>
<dbReference type="PROSITE" id="PS50850">
    <property type="entry name" value="MFS"/>
    <property type="match status" value="1"/>
</dbReference>
<comment type="subcellular location">
    <subcellularLocation>
        <location evidence="1">Membrane</location>
        <topology evidence="1">Multi-pass membrane protein</topology>
    </subcellularLocation>
</comment>
<dbReference type="KEGG" id="sko:100329103"/>
<dbReference type="InterPro" id="IPR011701">
    <property type="entry name" value="MFS"/>
</dbReference>
<dbReference type="RefSeq" id="NP_001164717.1">
    <property type="nucleotide sequence ID" value="NM_001171246.1"/>
</dbReference>
<feature type="transmembrane region" description="Helical" evidence="6">
    <location>
        <begin position="205"/>
        <end position="228"/>
    </location>
</feature>
<evidence type="ECO:0000313" key="9">
    <source>
        <dbReference type="Proteomes" id="UP000694865"/>
    </source>
</evidence>
<feature type="transmembrane region" description="Helical" evidence="6">
    <location>
        <begin position="12"/>
        <end position="33"/>
    </location>
</feature>
<feature type="transmembrane region" description="Helical" evidence="6">
    <location>
        <begin position="170"/>
        <end position="193"/>
    </location>
</feature>
<dbReference type="InterPro" id="IPR020846">
    <property type="entry name" value="MFS_dom"/>
</dbReference>
<accession>D2XNM1</accession>
<evidence type="ECO:0000256" key="4">
    <source>
        <dbReference type="ARBA" id="ARBA00022989"/>
    </source>
</evidence>
<keyword evidence="2" id="KW-0813">Transport</keyword>
<proteinExistence type="evidence at transcript level"/>
<dbReference type="GeneID" id="100329103"/>
<evidence type="ECO:0000256" key="5">
    <source>
        <dbReference type="ARBA" id="ARBA00023136"/>
    </source>
</evidence>
<feature type="transmembrane region" description="Helical" evidence="6">
    <location>
        <begin position="308"/>
        <end position="329"/>
    </location>
</feature>
<name>D2XNM1_SACKO</name>